<evidence type="ECO:0000313" key="2">
    <source>
        <dbReference type="EMBL" id="AFE04130.1"/>
    </source>
</evidence>
<dbReference type="HOGENOM" id="CLU_939132_0_0_7"/>
<evidence type="ECO:0000313" key="3">
    <source>
        <dbReference type="Proteomes" id="UP000007587"/>
    </source>
</evidence>
<dbReference type="STRING" id="1144275.COCOR_01529"/>
<feature type="region of interest" description="Disordered" evidence="1">
    <location>
        <begin position="138"/>
        <end position="201"/>
    </location>
</feature>
<dbReference type="AlphaFoldDB" id="H8MWV2"/>
<reference evidence="3" key="2">
    <citation type="submission" date="2012-03" db="EMBL/GenBank/DDBJ databases">
        <title>Genome sequence of the fruiting myxobacterium Corallococcus coralloides DSM 2259.</title>
        <authorList>
            <person name="Huntley S."/>
            <person name="Zhang Y."/>
            <person name="Treuner-Lange A."/>
            <person name="Sensen C.W."/>
            <person name="Sogaard-Andersen L."/>
        </authorList>
    </citation>
    <scope>NUCLEOTIDE SEQUENCE [LARGE SCALE GENOMIC DNA]</scope>
    <source>
        <strain evidence="3">ATCC 25202 / DSM 2259 / NBRC 100086 / M2</strain>
    </source>
</reference>
<dbReference type="RefSeq" id="WP_014394375.1">
    <property type="nucleotide sequence ID" value="NC_017030.1"/>
</dbReference>
<evidence type="ECO:0000256" key="1">
    <source>
        <dbReference type="SAM" id="MobiDB-lite"/>
    </source>
</evidence>
<name>H8MWV2_CORCM</name>
<dbReference type="KEGG" id="ccx:COCOR_01529"/>
<feature type="compositionally biased region" description="Acidic residues" evidence="1">
    <location>
        <begin position="185"/>
        <end position="201"/>
    </location>
</feature>
<reference evidence="2 3" key="1">
    <citation type="journal article" date="2012" name="J. Bacteriol.">
        <title>Complete Genome Sequence of the Fruiting Myxobacterium Corallococcus coralloides DSM 2259.</title>
        <authorList>
            <person name="Huntley S."/>
            <person name="Zhang Y."/>
            <person name="Treuner-Lange A."/>
            <person name="Kneip S."/>
            <person name="Sensen C.W."/>
            <person name="Sogaard-Andersen L."/>
        </authorList>
    </citation>
    <scope>NUCLEOTIDE SEQUENCE [LARGE SCALE GENOMIC DNA]</scope>
    <source>
        <strain evidence="3">ATCC 25202 / DSM 2259 / NBRC 100086 / M2</strain>
    </source>
</reference>
<dbReference type="InParanoid" id="H8MWV2"/>
<keyword evidence="3" id="KW-1185">Reference proteome</keyword>
<dbReference type="Proteomes" id="UP000007587">
    <property type="component" value="Chromosome"/>
</dbReference>
<protein>
    <submittedName>
        <fullName evidence="2">Uncharacterized protein</fullName>
    </submittedName>
</protein>
<organism evidence="2 3">
    <name type="scientific">Corallococcus coralloides (strain ATCC 25202 / DSM 2259 / NBRC 100086 / M2)</name>
    <name type="common">Myxococcus coralloides</name>
    <dbReference type="NCBI Taxonomy" id="1144275"/>
    <lineage>
        <taxon>Bacteria</taxon>
        <taxon>Pseudomonadati</taxon>
        <taxon>Myxococcota</taxon>
        <taxon>Myxococcia</taxon>
        <taxon>Myxococcales</taxon>
        <taxon>Cystobacterineae</taxon>
        <taxon>Myxococcaceae</taxon>
        <taxon>Corallococcus</taxon>
    </lineage>
</organism>
<proteinExistence type="predicted"/>
<accession>H8MWV2</accession>
<gene>
    <name evidence="2" type="ordered locus">COCOR_01529</name>
</gene>
<sequence>MYTHAVLVPFKVNPKDEGHADVLSIAKGLHERIRKHPYKIQNKTRRLYKQILRLGEDREDLMLSKVPFDSTRSTLYVTAHGNADEIGTRGPVSISPERLARKLAEAGMPKTLTDLKVMTCNSGFGWKKYGYLGPANTENLLDEEPQGTTVTTVDEEPQQEGSAPFTIPTGESSASFIPEQKQETEDLPATEEQEQDTEVVPDEVKEDKMMHPAKPKKLTFYVRRLCIALYKRGYTNLRVHGYVGFTGEVKKKGENHTFVTETYGGSRLIRASLSRVTVQGEFGWTVQKPKLRLKVK</sequence>
<dbReference type="EMBL" id="CP003389">
    <property type="protein sequence ID" value="AFE04130.1"/>
    <property type="molecule type" value="Genomic_DNA"/>
</dbReference>